<dbReference type="AlphaFoldDB" id="A0A9Q3F362"/>
<keyword evidence="3" id="KW-1185">Reference proteome</keyword>
<feature type="region of interest" description="Disordered" evidence="1">
    <location>
        <begin position="116"/>
        <end position="137"/>
    </location>
</feature>
<dbReference type="Proteomes" id="UP000765509">
    <property type="component" value="Unassembled WGS sequence"/>
</dbReference>
<organism evidence="2 3">
    <name type="scientific">Austropuccinia psidii MF-1</name>
    <dbReference type="NCBI Taxonomy" id="1389203"/>
    <lineage>
        <taxon>Eukaryota</taxon>
        <taxon>Fungi</taxon>
        <taxon>Dikarya</taxon>
        <taxon>Basidiomycota</taxon>
        <taxon>Pucciniomycotina</taxon>
        <taxon>Pucciniomycetes</taxon>
        <taxon>Pucciniales</taxon>
        <taxon>Sphaerophragmiaceae</taxon>
        <taxon>Austropuccinia</taxon>
    </lineage>
</organism>
<feature type="region of interest" description="Disordered" evidence="1">
    <location>
        <begin position="25"/>
        <end position="101"/>
    </location>
</feature>
<proteinExistence type="predicted"/>
<evidence type="ECO:0000256" key="1">
    <source>
        <dbReference type="SAM" id="MobiDB-lite"/>
    </source>
</evidence>
<gene>
    <name evidence="2" type="ORF">O181_071644</name>
</gene>
<accession>A0A9Q3F362</accession>
<protein>
    <submittedName>
        <fullName evidence="2">Uncharacterized protein</fullName>
    </submittedName>
</protein>
<reference evidence="2" key="1">
    <citation type="submission" date="2021-03" db="EMBL/GenBank/DDBJ databases">
        <title>Draft genome sequence of rust myrtle Austropuccinia psidii MF-1, a brazilian biotype.</title>
        <authorList>
            <person name="Quecine M.C."/>
            <person name="Pachon D.M.R."/>
            <person name="Bonatelli M.L."/>
            <person name="Correr F.H."/>
            <person name="Franceschini L.M."/>
            <person name="Leite T.F."/>
            <person name="Margarido G.R.A."/>
            <person name="Almeida C.A."/>
            <person name="Ferrarezi J.A."/>
            <person name="Labate C.A."/>
        </authorList>
    </citation>
    <scope>NUCLEOTIDE SEQUENCE</scope>
    <source>
        <strain evidence="2">MF-1</strain>
    </source>
</reference>
<comment type="caution">
    <text evidence="2">The sequence shown here is derived from an EMBL/GenBank/DDBJ whole genome shotgun (WGS) entry which is preliminary data.</text>
</comment>
<dbReference type="EMBL" id="AVOT02037263">
    <property type="protein sequence ID" value="MBW0531929.1"/>
    <property type="molecule type" value="Genomic_DNA"/>
</dbReference>
<feature type="compositionally biased region" description="Basic residues" evidence="1">
    <location>
        <begin position="51"/>
        <end position="61"/>
    </location>
</feature>
<sequence length="151" mass="16446">MPFKHSPPARQTRTQARAQVVLIKNPRAPADGTPEVPQLRTKFGKGSSIHPGRKRAKKIKFFFRDGEEEGSDGSEGVPAPMGVSQGTGGPPLAQSNQSETSLLVIMQKMTHSIANLQEASSSEVSRPPAFKTPSMKAPEWYYGTQPFKVRS</sequence>
<evidence type="ECO:0000313" key="2">
    <source>
        <dbReference type="EMBL" id="MBW0531929.1"/>
    </source>
</evidence>
<name>A0A9Q3F362_9BASI</name>
<evidence type="ECO:0000313" key="3">
    <source>
        <dbReference type="Proteomes" id="UP000765509"/>
    </source>
</evidence>